<protein>
    <submittedName>
        <fullName evidence="7">Uncharacterized protein</fullName>
    </submittedName>
</protein>
<evidence type="ECO:0000256" key="1">
    <source>
        <dbReference type="ARBA" id="ARBA00004138"/>
    </source>
</evidence>
<evidence type="ECO:0000313" key="8">
    <source>
        <dbReference type="Proteomes" id="UP001519460"/>
    </source>
</evidence>
<keyword evidence="5" id="KW-0966">Cell projection</keyword>
<proteinExistence type="inferred from homology"/>
<evidence type="ECO:0000313" key="7">
    <source>
        <dbReference type="EMBL" id="KAK7465032.1"/>
    </source>
</evidence>
<comment type="caution">
    <text evidence="7">The sequence shown here is derived from an EMBL/GenBank/DDBJ whole genome shotgun (WGS) entry which is preliminary data.</text>
</comment>
<dbReference type="PANTHER" id="PTHR20899:SF1">
    <property type="entry name" value="PIERCER OF MICROTUBULE WALL 1 PROTEIN"/>
    <property type="match status" value="1"/>
</dbReference>
<comment type="subcellular location">
    <subcellularLocation>
        <location evidence="1">Cell projection</location>
        <location evidence="1">Cilium</location>
    </subcellularLocation>
    <subcellularLocation>
        <location evidence="2">Cytoplasm</location>
        <location evidence="2">Cytoskeleton</location>
    </subcellularLocation>
</comment>
<dbReference type="Pfam" id="PF14892">
    <property type="entry name" value="PIRC1_2"/>
    <property type="match status" value="1"/>
</dbReference>
<dbReference type="GO" id="GO:0005856">
    <property type="term" value="C:cytoskeleton"/>
    <property type="evidence" value="ECO:0007669"/>
    <property type="project" value="UniProtKB-SubCell"/>
</dbReference>
<dbReference type="AlphaFoldDB" id="A0ABD0J7L2"/>
<reference evidence="7 8" key="1">
    <citation type="journal article" date="2023" name="Sci. Data">
        <title>Genome assembly of the Korean intertidal mud-creeper Batillaria attramentaria.</title>
        <authorList>
            <person name="Patra A.K."/>
            <person name="Ho P.T."/>
            <person name="Jun S."/>
            <person name="Lee S.J."/>
            <person name="Kim Y."/>
            <person name="Won Y.J."/>
        </authorList>
    </citation>
    <scope>NUCLEOTIDE SEQUENCE [LARGE SCALE GENOMIC DNA]</scope>
    <source>
        <strain evidence="7">Wonlab-2016</strain>
    </source>
</reference>
<sequence length="125" mass="13969">MVISTLPQRENFRAGDMEQECAVGTGGVPKGAKTSEYYRVNNIPARMDNPDWFQGYGTKKQHPMYSTEANKYGGKPPSVHTMPTQFHARTQKFSKHLGACGMYRNHSLNTDLDRSNVPSGLPYSV</sequence>
<evidence type="ECO:0000256" key="6">
    <source>
        <dbReference type="ARBA" id="ARBA00038014"/>
    </source>
</evidence>
<dbReference type="EMBL" id="JACVVK020000580">
    <property type="protein sequence ID" value="KAK7465032.1"/>
    <property type="molecule type" value="Genomic_DNA"/>
</dbReference>
<gene>
    <name evidence="7" type="ORF">BaRGS_00037771</name>
</gene>
<dbReference type="PANTHER" id="PTHR20899">
    <property type="entry name" value="PIERCE HOMOLOG"/>
    <property type="match status" value="1"/>
</dbReference>
<dbReference type="Proteomes" id="UP001519460">
    <property type="component" value="Unassembled WGS sequence"/>
</dbReference>
<keyword evidence="3" id="KW-0963">Cytoplasm</keyword>
<comment type="similarity">
    <text evidence="6">Belongs to the PIERCE1 family.</text>
</comment>
<dbReference type="GO" id="GO:0005929">
    <property type="term" value="C:cilium"/>
    <property type="evidence" value="ECO:0007669"/>
    <property type="project" value="UniProtKB-SubCell"/>
</dbReference>
<dbReference type="InterPro" id="IPR026507">
    <property type="entry name" value="PIRC1/2"/>
</dbReference>
<evidence type="ECO:0000256" key="5">
    <source>
        <dbReference type="ARBA" id="ARBA00023273"/>
    </source>
</evidence>
<evidence type="ECO:0000256" key="3">
    <source>
        <dbReference type="ARBA" id="ARBA00022490"/>
    </source>
</evidence>
<keyword evidence="8" id="KW-1185">Reference proteome</keyword>
<organism evidence="7 8">
    <name type="scientific">Batillaria attramentaria</name>
    <dbReference type="NCBI Taxonomy" id="370345"/>
    <lineage>
        <taxon>Eukaryota</taxon>
        <taxon>Metazoa</taxon>
        <taxon>Spiralia</taxon>
        <taxon>Lophotrochozoa</taxon>
        <taxon>Mollusca</taxon>
        <taxon>Gastropoda</taxon>
        <taxon>Caenogastropoda</taxon>
        <taxon>Sorbeoconcha</taxon>
        <taxon>Cerithioidea</taxon>
        <taxon>Batillariidae</taxon>
        <taxon>Batillaria</taxon>
    </lineage>
</organism>
<name>A0ABD0J7L2_9CAEN</name>
<evidence type="ECO:0000256" key="4">
    <source>
        <dbReference type="ARBA" id="ARBA00023212"/>
    </source>
</evidence>
<keyword evidence="4" id="KW-0206">Cytoskeleton</keyword>
<accession>A0ABD0J7L2</accession>
<evidence type="ECO:0000256" key="2">
    <source>
        <dbReference type="ARBA" id="ARBA00004245"/>
    </source>
</evidence>